<gene>
    <name evidence="4" type="ORF">DFR48_111139</name>
</gene>
<dbReference type="InterPro" id="IPR000653">
    <property type="entry name" value="DegT/StrS_aminotransferase"/>
</dbReference>
<dbReference type="GO" id="GO:0008483">
    <property type="term" value="F:transaminase activity"/>
    <property type="evidence" value="ECO:0007669"/>
    <property type="project" value="TreeGrafter"/>
</dbReference>
<dbReference type="CDD" id="cd00616">
    <property type="entry name" value="AHBA_syn"/>
    <property type="match status" value="1"/>
</dbReference>
<dbReference type="SUPFAM" id="SSF53383">
    <property type="entry name" value="PLP-dependent transferases"/>
    <property type="match status" value="1"/>
</dbReference>
<dbReference type="PIRSF" id="PIRSF000390">
    <property type="entry name" value="PLP_StrS"/>
    <property type="match status" value="1"/>
</dbReference>
<name>A0A6I7HI70_9HYPH</name>
<dbReference type="InterPro" id="IPR015422">
    <property type="entry name" value="PyrdxlP-dep_Trfase_small"/>
</dbReference>
<protein>
    <submittedName>
        <fullName evidence="4">dTDP-4-amino-4,6-dideoxygalactose transaminase</fullName>
    </submittedName>
</protein>
<organism evidence="4 5">
    <name type="scientific">Ciceribacter lividus</name>
    <dbReference type="NCBI Taxonomy" id="1197950"/>
    <lineage>
        <taxon>Bacteria</taxon>
        <taxon>Pseudomonadati</taxon>
        <taxon>Pseudomonadota</taxon>
        <taxon>Alphaproteobacteria</taxon>
        <taxon>Hyphomicrobiales</taxon>
        <taxon>Rhizobiaceae</taxon>
        <taxon>Ciceribacter</taxon>
    </lineage>
</organism>
<evidence type="ECO:0000313" key="5">
    <source>
        <dbReference type="Proteomes" id="UP000252582"/>
    </source>
</evidence>
<comment type="similarity">
    <text evidence="3">Belongs to the DegT/DnrJ/EryC1 family.</text>
</comment>
<dbReference type="InterPro" id="IPR015421">
    <property type="entry name" value="PyrdxlP-dep_Trfase_major"/>
</dbReference>
<dbReference type="Gene3D" id="3.90.1150.10">
    <property type="entry name" value="Aspartate Aminotransferase, domain 1"/>
    <property type="match status" value="1"/>
</dbReference>
<dbReference type="RefSeq" id="WP_114364696.1">
    <property type="nucleotide sequence ID" value="NZ_QPIX01000011.1"/>
</dbReference>
<dbReference type="PANTHER" id="PTHR30244">
    <property type="entry name" value="TRANSAMINASE"/>
    <property type="match status" value="1"/>
</dbReference>
<keyword evidence="5" id="KW-1185">Reference proteome</keyword>
<sequence length="389" mass="41967">MIKRNIPLAVPNIGHIEEASVMEAVRSGWVSTVGPAVTEFERRVAEISGVESCAAIASGTMGLHMALRALGVGRDDIVIIPSYSFIATANSVSHAGAQPYLIDVSASSWTMDPVALQQCLETECLYDETGKLILKKTGQRVGAIMPVYTNGNPADMDAINTIATGFGIPVIADAAASIGALYKGRAIGGDADLTSFSFNGNKTLTTGGGGAVVGRDPKLVARVKHLSSTARVGTDYEHDEVGFNYRLTNLEAALGVAQLTRLAEFHAAKQKVSDYYAYRFGDVDELSLFPRPNWASQSVWFTGVVLAPDAKLTVADLVGKLNEDGIGVRTFWKPIHLQRPYMHCPRGPLPVTEELWTRVLPLPCSTDLSDDDMQYVADRVIFHLSEARR</sequence>
<dbReference type="InterPro" id="IPR015424">
    <property type="entry name" value="PyrdxlP-dep_Trfase"/>
</dbReference>
<dbReference type="AlphaFoldDB" id="A0A6I7HI70"/>
<reference evidence="4 5" key="1">
    <citation type="submission" date="2018-07" db="EMBL/GenBank/DDBJ databases">
        <title>Genomic Encyclopedia of Type Strains, Phase IV (KMG-IV): sequencing the most valuable type-strain genomes for metagenomic binning, comparative biology and taxonomic classification.</title>
        <authorList>
            <person name="Goeker M."/>
        </authorList>
    </citation>
    <scope>NUCLEOTIDE SEQUENCE [LARGE SCALE GENOMIC DNA]</scope>
    <source>
        <strain evidence="4 5">DSM 25528</strain>
    </source>
</reference>
<dbReference type="Gene3D" id="3.40.640.10">
    <property type="entry name" value="Type I PLP-dependent aspartate aminotransferase-like (Major domain)"/>
    <property type="match status" value="1"/>
</dbReference>
<dbReference type="Pfam" id="PF01041">
    <property type="entry name" value="DegT_DnrJ_EryC1"/>
    <property type="match status" value="1"/>
</dbReference>
<keyword evidence="2 3" id="KW-0663">Pyridoxal phosphate</keyword>
<dbReference type="GO" id="GO:0030170">
    <property type="term" value="F:pyridoxal phosphate binding"/>
    <property type="evidence" value="ECO:0007669"/>
    <property type="project" value="TreeGrafter"/>
</dbReference>
<evidence type="ECO:0000256" key="3">
    <source>
        <dbReference type="RuleBase" id="RU004508"/>
    </source>
</evidence>
<evidence type="ECO:0000313" key="4">
    <source>
        <dbReference type="EMBL" id="RCW21175.1"/>
    </source>
</evidence>
<dbReference type="GO" id="GO:0000271">
    <property type="term" value="P:polysaccharide biosynthetic process"/>
    <property type="evidence" value="ECO:0007669"/>
    <property type="project" value="TreeGrafter"/>
</dbReference>
<accession>A0A6I7HI70</accession>
<dbReference type="EMBL" id="QPIX01000011">
    <property type="protein sequence ID" value="RCW21175.1"/>
    <property type="molecule type" value="Genomic_DNA"/>
</dbReference>
<feature type="active site" description="Proton acceptor" evidence="1">
    <location>
        <position position="202"/>
    </location>
</feature>
<comment type="caution">
    <text evidence="4">The sequence shown here is derived from an EMBL/GenBank/DDBJ whole genome shotgun (WGS) entry which is preliminary data.</text>
</comment>
<dbReference type="PANTHER" id="PTHR30244:SF30">
    <property type="entry name" value="BLR5990 PROTEIN"/>
    <property type="match status" value="1"/>
</dbReference>
<dbReference type="Proteomes" id="UP000252582">
    <property type="component" value="Unassembled WGS sequence"/>
</dbReference>
<evidence type="ECO:0000256" key="2">
    <source>
        <dbReference type="PIRSR" id="PIRSR000390-2"/>
    </source>
</evidence>
<feature type="modified residue" description="N6-(pyridoxal phosphate)lysine" evidence="2">
    <location>
        <position position="202"/>
    </location>
</feature>
<evidence type="ECO:0000256" key="1">
    <source>
        <dbReference type="PIRSR" id="PIRSR000390-1"/>
    </source>
</evidence>
<proteinExistence type="inferred from homology"/>